<dbReference type="InterPro" id="IPR023753">
    <property type="entry name" value="FAD/NAD-binding_dom"/>
</dbReference>
<dbReference type="Gene3D" id="3.30.390.30">
    <property type="match status" value="1"/>
</dbReference>
<keyword evidence="4" id="KW-0274">FAD</keyword>
<accession>A0ABX5M5X8</accession>
<dbReference type="PRINTS" id="PR00411">
    <property type="entry name" value="PNDRDTASEI"/>
</dbReference>
<evidence type="ECO:0000256" key="3">
    <source>
        <dbReference type="ARBA" id="ARBA00022630"/>
    </source>
</evidence>
<dbReference type="SUPFAM" id="SSF51905">
    <property type="entry name" value="FAD/NAD(P)-binding domain"/>
    <property type="match status" value="1"/>
</dbReference>
<dbReference type="PANTHER" id="PTHR43014:SF4">
    <property type="entry name" value="PYRIDINE NUCLEOTIDE-DISULFIDE OXIDOREDUCTASE RCLA-RELATED"/>
    <property type="match status" value="1"/>
</dbReference>
<dbReference type="PRINTS" id="PR00368">
    <property type="entry name" value="FADPNR"/>
</dbReference>
<organism evidence="7 8">
    <name type="scientific">Nitrosomonas eutropha</name>
    <dbReference type="NCBI Taxonomy" id="916"/>
    <lineage>
        <taxon>Bacteria</taxon>
        <taxon>Pseudomonadati</taxon>
        <taxon>Pseudomonadota</taxon>
        <taxon>Betaproteobacteria</taxon>
        <taxon>Nitrosomonadales</taxon>
        <taxon>Nitrosomonadaceae</taxon>
        <taxon>Nitrosomonas</taxon>
    </lineage>
</organism>
<dbReference type="Proteomes" id="UP000247780">
    <property type="component" value="Unassembled WGS sequence"/>
</dbReference>
<feature type="domain" description="FAD/NAD(P)-binding" evidence="6">
    <location>
        <begin position="4"/>
        <end position="318"/>
    </location>
</feature>
<gene>
    <name evidence="7" type="ORF">C8R14_11938</name>
</gene>
<evidence type="ECO:0000256" key="2">
    <source>
        <dbReference type="ARBA" id="ARBA00007532"/>
    </source>
</evidence>
<keyword evidence="8" id="KW-1185">Reference proteome</keyword>
<evidence type="ECO:0000313" key="7">
    <source>
        <dbReference type="EMBL" id="PXV80123.1"/>
    </source>
</evidence>
<dbReference type="Gene3D" id="3.50.50.60">
    <property type="entry name" value="FAD/NAD(P)-binding domain"/>
    <property type="match status" value="2"/>
</dbReference>
<evidence type="ECO:0000313" key="8">
    <source>
        <dbReference type="Proteomes" id="UP000247780"/>
    </source>
</evidence>
<feature type="domain" description="Pyridine nucleotide-disulphide oxidoreductase dimerisation" evidence="5">
    <location>
        <begin position="341"/>
        <end position="444"/>
    </location>
</feature>
<dbReference type="Pfam" id="PF07992">
    <property type="entry name" value="Pyr_redox_2"/>
    <property type="match status" value="1"/>
</dbReference>
<dbReference type="SUPFAM" id="SSF55424">
    <property type="entry name" value="FAD/NAD-linked reductases, dimerisation (C-terminal) domain"/>
    <property type="match status" value="1"/>
</dbReference>
<dbReference type="InterPro" id="IPR001100">
    <property type="entry name" value="Pyr_nuc-diS_OxRdtase"/>
</dbReference>
<dbReference type="RefSeq" id="WP_011634681.1">
    <property type="nucleotide sequence ID" value="NZ_FNNM01000012.1"/>
</dbReference>
<dbReference type="InterPro" id="IPR004099">
    <property type="entry name" value="Pyr_nucl-diS_OxRdtase_dimer"/>
</dbReference>
<dbReference type="EMBL" id="QICQ01000019">
    <property type="protein sequence ID" value="PXV80123.1"/>
    <property type="molecule type" value="Genomic_DNA"/>
</dbReference>
<sequence length="472" mass="51114">MHKFDVIIIGAGSAGLSALREVRKRTDNFVLINDGPWGTTCARVGCMPSKLLIEAANAFHRRFNFGEFGIMGADQLELDGKKVLQRLRRLRDDFVTSTLKITNDLGERAISGRARILSPDQVMVNGEKLSAHKIIIATGSRPVVPKNWLNLGKRLLTTDTLFELDTLPKSIAVIGMGPVGLEMIQALSRLGVHVTGFGFRSSVGGISDPFINQTAVKLLSEEFPLYLGSKASVAINPDNNVLTVRAENIEIEVDSVLAALGRQPNIDDIGLDTLDVPLDEKGLPSVNPITLQIADLPVFLAGDANQRLPLLHEAADDGHIAGLNTTSEELIYFKRRVPLAIVFADPNIAVVGQSFHSLEHENIQIGEVSFSNQGRARSAQSNRGALRVYAAANDGRLLGAEMCAPAGEHFAHLLALAIDQSLSVWDLLRIPFYHPVLEEGLRTALRNLASKLPACSKSDLAACDSFNSEALD</sequence>
<dbReference type="NCBIfam" id="NF004939">
    <property type="entry name" value="PRK06292.1-1"/>
    <property type="match status" value="1"/>
</dbReference>
<proteinExistence type="inferred from homology"/>
<protein>
    <submittedName>
        <fullName evidence="7">Dihydrolipoamide dehydrogenase</fullName>
    </submittedName>
</protein>
<evidence type="ECO:0000259" key="5">
    <source>
        <dbReference type="Pfam" id="PF02852"/>
    </source>
</evidence>
<dbReference type="InterPro" id="IPR036188">
    <property type="entry name" value="FAD/NAD-bd_sf"/>
</dbReference>
<evidence type="ECO:0000256" key="1">
    <source>
        <dbReference type="ARBA" id="ARBA00001974"/>
    </source>
</evidence>
<comment type="cofactor">
    <cofactor evidence="1">
        <name>FAD</name>
        <dbReference type="ChEBI" id="CHEBI:57692"/>
    </cofactor>
</comment>
<dbReference type="PANTHER" id="PTHR43014">
    <property type="entry name" value="MERCURIC REDUCTASE"/>
    <property type="match status" value="1"/>
</dbReference>
<evidence type="ECO:0000259" key="6">
    <source>
        <dbReference type="Pfam" id="PF07992"/>
    </source>
</evidence>
<comment type="caution">
    <text evidence="7">The sequence shown here is derived from an EMBL/GenBank/DDBJ whole genome shotgun (WGS) entry which is preliminary data.</text>
</comment>
<keyword evidence="3" id="KW-0285">Flavoprotein</keyword>
<dbReference type="PIRSF" id="PIRSF000350">
    <property type="entry name" value="Mercury_reductase_MerA"/>
    <property type="match status" value="1"/>
</dbReference>
<evidence type="ECO:0000256" key="4">
    <source>
        <dbReference type="ARBA" id="ARBA00022827"/>
    </source>
</evidence>
<dbReference type="InterPro" id="IPR016156">
    <property type="entry name" value="FAD/NAD-linked_Rdtase_dimer_sf"/>
</dbReference>
<reference evidence="7 8" key="1">
    <citation type="submission" date="2018-04" db="EMBL/GenBank/DDBJ databases">
        <title>Active sludge and wastewater microbial communities from Klosterneuburg, Austria.</title>
        <authorList>
            <person name="Wagner M."/>
        </authorList>
    </citation>
    <scope>NUCLEOTIDE SEQUENCE [LARGE SCALE GENOMIC DNA]</scope>
    <source>
        <strain evidence="7 8">Nm 57</strain>
    </source>
</reference>
<comment type="similarity">
    <text evidence="2">Belongs to the class-I pyridine nucleotide-disulfide oxidoreductase family.</text>
</comment>
<name>A0ABX5M5X8_9PROT</name>
<dbReference type="Pfam" id="PF02852">
    <property type="entry name" value="Pyr_redox_dim"/>
    <property type="match status" value="1"/>
</dbReference>